<sequence length="146" mass="16547">MSEICLNLVTKQKVSSGPGSLAQIWSLDHWLSALDRVCGINRISESAVRQHFTLFFDADRPEPDQVEVERIRLADRIKVMHLIPPPNVLALSAEWWTETAHPGVLFASRHLLIEEDAYTPDMARKMFSLLRENIDRLTGVSLCAPK</sequence>
<dbReference type="Proteomes" id="UP000321126">
    <property type="component" value="Unassembled WGS sequence"/>
</dbReference>
<reference evidence="1 2" key="1">
    <citation type="submission" date="2019-07" db="EMBL/GenBank/DDBJ databases">
        <title>Serratia strains were isolated from fresh produce.</title>
        <authorList>
            <person name="Cho G.-S."/>
            <person name="Stein M."/>
            <person name="Lee W."/>
            <person name="Suh S.H."/>
            <person name="Franz C.M.A.P."/>
        </authorList>
    </citation>
    <scope>NUCLEOTIDE SEQUENCE [LARGE SCALE GENOMIC DNA]</scope>
    <source>
        <strain evidence="1 2">S16</strain>
    </source>
</reference>
<dbReference type="EMBL" id="VOUQ01000072">
    <property type="protein sequence ID" value="TXE21679.1"/>
    <property type="molecule type" value="Genomic_DNA"/>
</dbReference>
<dbReference type="AlphaFoldDB" id="A0A5C7BBR7"/>
<organism evidence="1 2">
    <name type="scientific">Serratia marcescens</name>
    <dbReference type="NCBI Taxonomy" id="615"/>
    <lineage>
        <taxon>Bacteria</taxon>
        <taxon>Pseudomonadati</taxon>
        <taxon>Pseudomonadota</taxon>
        <taxon>Gammaproteobacteria</taxon>
        <taxon>Enterobacterales</taxon>
        <taxon>Yersiniaceae</taxon>
        <taxon>Serratia</taxon>
    </lineage>
</organism>
<name>A0A5C7BBR7_SERMA</name>
<proteinExistence type="predicted"/>
<protein>
    <submittedName>
        <fullName evidence="1">Uncharacterized protein</fullName>
    </submittedName>
</protein>
<evidence type="ECO:0000313" key="2">
    <source>
        <dbReference type="Proteomes" id="UP000321126"/>
    </source>
</evidence>
<accession>A0A5C7BBR7</accession>
<gene>
    <name evidence="1" type="ORF">FOT62_27555</name>
</gene>
<dbReference type="RefSeq" id="WP_147882437.1">
    <property type="nucleotide sequence ID" value="NZ_VOUQ01000072.1"/>
</dbReference>
<comment type="caution">
    <text evidence="1">The sequence shown here is derived from an EMBL/GenBank/DDBJ whole genome shotgun (WGS) entry which is preliminary data.</text>
</comment>
<evidence type="ECO:0000313" key="1">
    <source>
        <dbReference type="EMBL" id="TXE21679.1"/>
    </source>
</evidence>